<evidence type="ECO:0000256" key="4">
    <source>
        <dbReference type="ARBA" id="ARBA00049445"/>
    </source>
</evidence>
<dbReference type="EMBL" id="WEHX01000019">
    <property type="protein sequence ID" value="KAB7661367.1"/>
    <property type="molecule type" value="Genomic_DNA"/>
</dbReference>
<keyword evidence="2" id="KW-0521">NADP</keyword>
<evidence type="ECO:0000313" key="10">
    <source>
        <dbReference type="EMBL" id="KAB7661367.1"/>
    </source>
</evidence>
<gene>
    <name evidence="10" type="ORF">GBM95_04760</name>
</gene>
<feature type="active site" description="Proton donor" evidence="5">
    <location>
        <position position="80"/>
    </location>
</feature>
<dbReference type="InterPro" id="IPR036812">
    <property type="entry name" value="NAD(P)_OxRdtase_dom_sf"/>
</dbReference>
<dbReference type="PIRSF" id="PIRSF000097">
    <property type="entry name" value="AKR"/>
    <property type="match status" value="1"/>
</dbReference>
<feature type="site" description="Lowers pKa of active site Tyr" evidence="7">
    <location>
        <position position="105"/>
    </location>
</feature>
<dbReference type="OrthoDB" id="9804790at2"/>
<dbReference type="InterPro" id="IPR023210">
    <property type="entry name" value="NADP_OxRdtase_dom"/>
</dbReference>
<evidence type="ECO:0000313" key="11">
    <source>
        <dbReference type="Proteomes" id="UP000430564"/>
    </source>
</evidence>
<accession>A0A6I1ES14</accession>
<evidence type="ECO:0000256" key="2">
    <source>
        <dbReference type="ARBA" id="ARBA00022857"/>
    </source>
</evidence>
<evidence type="ECO:0000256" key="8">
    <source>
        <dbReference type="SAM" id="MobiDB-lite"/>
    </source>
</evidence>
<comment type="similarity">
    <text evidence="1">Belongs to the aldo/keto reductase family.</text>
</comment>
<organism evidence="10 11">
    <name type="scientific">Sutterella seckii</name>
    <dbReference type="NCBI Taxonomy" id="1944635"/>
    <lineage>
        <taxon>Bacteria</taxon>
        <taxon>Pseudomonadati</taxon>
        <taxon>Pseudomonadota</taxon>
        <taxon>Betaproteobacteria</taxon>
        <taxon>Burkholderiales</taxon>
        <taxon>Sutterellaceae</taxon>
        <taxon>Sutterella</taxon>
    </lineage>
</organism>
<evidence type="ECO:0000256" key="3">
    <source>
        <dbReference type="ARBA" id="ARBA00023002"/>
    </source>
</evidence>
<dbReference type="SUPFAM" id="SSF51430">
    <property type="entry name" value="NAD(P)-linked oxidoreductase"/>
    <property type="match status" value="1"/>
</dbReference>
<keyword evidence="3" id="KW-0560">Oxidoreductase</keyword>
<name>A0A6I1ES14_9BURK</name>
<proteinExistence type="inferred from homology"/>
<dbReference type="Pfam" id="PF00248">
    <property type="entry name" value="Aldo_ket_red"/>
    <property type="match status" value="1"/>
</dbReference>
<sequence>MAPVLSAREAMLPTDHSSSKSDATNPGGFNMKTRTVELQNGIHMPIYGIGTYSLHGDRCISSVLEALKNGVRLIDTAHIYGNEREVGEAVRRSGIPRNEIFVITKLYPNQYSDPKAAIDESLERLNIGTVDMVLLHHPGSDDVKAYHALEEAVKTGRIRTLGLSNWYEKELKDFLPHVSIKPALVQNEIHPYYQEQDVVPFIQKLGITVQAWYPLGGRGYTEALLSDPVLNEIGRAHGKSAAQVILRWDLQRGIVVIPGSSNPAHIRENTEIFDFELSVEEMNRIAKLDRAEKHDWY</sequence>
<dbReference type="PANTHER" id="PTHR43827:SF3">
    <property type="entry name" value="NADP-DEPENDENT OXIDOREDUCTASE DOMAIN-CONTAINING PROTEIN"/>
    <property type="match status" value="1"/>
</dbReference>
<dbReference type="FunFam" id="3.20.20.100:FF:000002">
    <property type="entry name" value="2,5-diketo-D-gluconic acid reductase A"/>
    <property type="match status" value="1"/>
</dbReference>
<dbReference type="PANTHER" id="PTHR43827">
    <property type="entry name" value="2,5-DIKETO-D-GLUCONIC ACID REDUCTASE"/>
    <property type="match status" value="1"/>
</dbReference>
<dbReference type="AlphaFoldDB" id="A0A6I1ES14"/>
<dbReference type="InterPro" id="IPR020471">
    <property type="entry name" value="AKR"/>
</dbReference>
<dbReference type="PRINTS" id="PR00069">
    <property type="entry name" value="ALDKETRDTASE"/>
</dbReference>
<reference evidence="10 11" key="1">
    <citation type="submission" date="2019-10" db="EMBL/GenBank/DDBJ databases">
        <title>Genome diversity of Sutterella seckii.</title>
        <authorList>
            <person name="Chaplin A.V."/>
            <person name="Sokolova S.R."/>
            <person name="Mosin K.A."/>
            <person name="Ivanova E.L."/>
            <person name="Kochetkova T.O."/>
            <person name="Goltsov A.Y."/>
            <person name="Trofimov D.Y."/>
            <person name="Efimov B.A."/>
        </authorList>
    </citation>
    <scope>NUCLEOTIDE SEQUENCE [LARGE SCALE GENOMIC DNA]</scope>
    <source>
        <strain evidence="10 11">ASD393</strain>
    </source>
</reference>
<dbReference type="GO" id="GO:0016616">
    <property type="term" value="F:oxidoreductase activity, acting on the CH-OH group of donors, NAD or NADP as acceptor"/>
    <property type="evidence" value="ECO:0007669"/>
    <property type="project" value="UniProtKB-ARBA"/>
</dbReference>
<evidence type="ECO:0000256" key="7">
    <source>
        <dbReference type="PIRSR" id="PIRSR000097-3"/>
    </source>
</evidence>
<feature type="domain" description="NADP-dependent oxidoreductase" evidence="9">
    <location>
        <begin position="62"/>
        <end position="289"/>
    </location>
</feature>
<dbReference type="Proteomes" id="UP000430564">
    <property type="component" value="Unassembled WGS sequence"/>
</dbReference>
<feature type="binding site" evidence="6">
    <location>
        <position position="136"/>
    </location>
    <ligand>
        <name>substrate</name>
    </ligand>
</feature>
<comment type="catalytic activity">
    <reaction evidence="4">
        <text>hydroxyacetone + NADP(+) = methylglyoxal + NADPH + H(+)</text>
        <dbReference type="Rhea" id="RHEA:27986"/>
        <dbReference type="ChEBI" id="CHEBI:15378"/>
        <dbReference type="ChEBI" id="CHEBI:17158"/>
        <dbReference type="ChEBI" id="CHEBI:27957"/>
        <dbReference type="ChEBI" id="CHEBI:57783"/>
        <dbReference type="ChEBI" id="CHEBI:58349"/>
    </reaction>
</comment>
<protein>
    <submittedName>
        <fullName evidence="10">Aldo/keto reductase</fullName>
    </submittedName>
</protein>
<evidence type="ECO:0000256" key="6">
    <source>
        <dbReference type="PIRSR" id="PIRSR000097-2"/>
    </source>
</evidence>
<dbReference type="Gene3D" id="3.20.20.100">
    <property type="entry name" value="NADP-dependent oxidoreductase domain"/>
    <property type="match status" value="1"/>
</dbReference>
<evidence type="ECO:0000259" key="9">
    <source>
        <dbReference type="Pfam" id="PF00248"/>
    </source>
</evidence>
<evidence type="ECO:0000256" key="5">
    <source>
        <dbReference type="PIRSR" id="PIRSR000097-1"/>
    </source>
</evidence>
<comment type="caution">
    <text evidence="10">The sequence shown here is derived from an EMBL/GenBank/DDBJ whole genome shotgun (WGS) entry which is preliminary data.</text>
</comment>
<evidence type="ECO:0000256" key="1">
    <source>
        <dbReference type="ARBA" id="ARBA00007905"/>
    </source>
</evidence>
<feature type="region of interest" description="Disordered" evidence="8">
    <location>
        <begin position="1"/>
        <end position="30"/>
    </location>
</feature>